<dbReference type="PaxDb" id="55529-EKX41141"/>
<dbReference type="GeneID" id="17297794"/>
<evidence type="ECO:0000256" key="2">
    <source>
        <dbReference type="SAM" id="MobiDB-lite"/>
    </source>
</evidence>
<feature type="non-terminal residue" evidence="3">
    <location>
        <position position="1"/>
    </location>
</feature>
<accession>L1IY23</accession>
<reference evidence="5" key="2">
    <citation type="submission" date="2012-11" db="EMBL/GenBank/DDBJ databases">
        <authorList>
            <person name="Kuo A."/>
            <person name="Curtis B.A."/>
            <person name="Tanifuji G."/>
            <person name="Burki F."/>
            <person name="Gruber A."/>
            <person name="Irimia M."/>
            <person name="Maruyama S."/>
            <person name="Arias M.C."/>
            <person name="Ball S.G."/>
            <person name="Gile G.H."/>
            <person name="Hirakawa Y."/>
            <person name="Hopkins J.F."/>
            <person name="Rensing S.A."/>
            <person name="Schmutz J."/>
            <person name="Symeonidi A."/>
            <person name="Elias M."/>
            <person name="Eveleigh R.J."/>
            <person name="Herman E.K."/>
            <person name="Klute M.J."/>
            <person name="Nakayama T."/>
            <person name="Obornik M."/>
            <person name="Reyes-Prieto A."/>
            <person name="Armbrust E.V."/>
            <person name="Aves S.J."/>
            <person name="Beiko R.G."/>
            <person name="Coutinho P."/>
            <person name="Dacks J.B."/>
            <person name="Durnford D.G."/>
            <person name="Fast N.M."/>
            <person name="Green B.R."/>
            <person name="Grisdale C."/>
            <person name="Hempe F."/>
            <person name="Henrissat B."/>
            <person name="Hoppner M.P."/>
            <person name="Ishida K.-I."/>
            <person name="Kim E."/>
            <person name="Koreny L."/>
            <person name="Kroth P.G."/>
            <person name="Liu Y."/>
            <person name="Malik S.-B."/>
            <person name="Maier U.G."/>
            <person name="McRose D."/>
            <person name="Mock T."/>
            <person name="Neilson J.A."/>
            <person name="Onodera N.T."/>
            <person name="Poole A.M."/>
            <person name="Pritham E.J."/>
            <person name="Richards T.A."/>
            <person name="Rocap G."/>
            <person name="Roy S.W."/>
            <person name="Sarai C."/>
            <person name="Schaack S."/>
            <person name="Shirato S."/>
            <person name="Slamovits C.H."/>
            <person name="Spencer D.F."/>
            <person name="Suzuki S."/>
            <person name="Worden A.Z."/>
            <person name="Zauner S."/>
            <person name="Barry K."/>
            <person name="Bell C."/>
            <person name="Bharti A.K."/>
            <person name="Crow J.A."/>
            <person name="Grimwood J."/>
            <person name="Kramer R."/>
            <person name="Lindquist E."/>
            <person name="Lucas S."/>
            <person name="Salamov A."/>
            <person name="McFadden G.I."/>
            <person name="Lane C.E."/>
            <person name="Keeling P.J."/>
            <person name="Gray M.W."/>
            <person name="Grigoriev I.V."/>
            <person name="Archibald J.M."/>
        </authorList>
    </citation>
    <scope>NUCLEOTIDE SEQUENCE</scope>
    <source>
        <strain evidence="5">CCMP2712</strain>
    </source>
</reference>
<dbReference type="EnsemblProtists" id="EKX41141">
    <property type="protein sequence ID" value="EKX41141"/>
    <property type="gene ID" value="GUITHDRAFT_164490"/>
</dbReference>
<dbReference type="AlphaFoldDB" id="L1IY23"/>
<evidence type="ECO:0000256" key="1">
    <source>
        <dbReference type="SAM" id="Coils"/>
    </source>
</evidence>
<feature type="coiled-coil region" evidence="1">
    <location>
        <begin position="150"/>
        <end position="208"/>
    </location>
</feature>
<keyword evidence="1" id="KW-0175">Coiled coil</keyword>
<dbReference type="RefSeq" id="XP_005828121.1">
    <property type="nucleotide sequence ID" value="XM_005828064.1"/>
</dbReference>
<reference evidence="4" key="3">
    <citation type="submission" date="2016-03" db="UniProtKB">
        <authorList>
            <consortium name="EnsemblProtists"/>
        </authorList>
    </citation>
    <scope>IDENTIFICATION</scope>
</reference>
<evidence type="ECO:0000313" key="5">
    <source>
        <dbReference type="Proteomes" id="UP000011087"/>
    </source>
</evidence>
<dbReference type="EMBL" id="JH993026">
    <property type="protein sequence ID" value="EKX41141.1"/>
    <property type="molecule type" value="Genomic_DNA"/>
</dbReference>
<dbReference type="KEGG" id="gtt:GUITHDRAFT_164490"/>
<dbReference type="HOGENOM" id="CLU_1032869_0_0_1"/>
<feature type="compositionally biased region" description="Polar residues" evidence="2">
    <location>
        <begin position="1"/>
        <end position="11"/>
    </location>
</feature>
<name>L1IY23_GUITC</name>
<protein>
    <submittedName>
        <fullName evidence="3 4">Uncharacterized protein</fullName>
    </submittedName>
</protein>
<organism evidence="3">
    <name type="scientific">Guillardia theta (strain CCMP2712)</name>
    <name type="common">Cryptophyte</name>
    <dbReference type="NCBI Taxonomy" id="905079"/>
    <lineage>
        <taxon>Eukaryota</taxon>
        <taxon>Cryptophyceae</taxon>
        <taxon>Pyrenomonadales</taxon>
        <taxon>Geminigeraceae</taxon>
        <taxon>Guillardia</taxon>
    </lineage>
</organism>
<reference evidence="3 5" key="1">
    <citation type="journal article" date="2012" name="Nature">
        <title>Algal genomes reveal evolutionary mosaicism and the fate of nucleomorphs.</title>
        <authorList>
            <consortium name="DOE Joint Genome Institute"/>
            <person name="Curtis B.A."/>
            <person name="Tanifuji G."/>
            <person name="Burki F."/>
            <person name="Gruber A."/>
            <person name="Irimia M."/>
            <person name="Maruyama S."/>
            <person name="Arias M.C."/>
            <person name="Ball S.G."/>
            <person name="Gile G.H."/>
            <person name="Hirakawa Y."/>
            <person name="Hopkins J.F."/>
            <person name="Kuo A."/>
            <person name="Rensing S.A."/>
            <person name="Schmutz J."/>
            <person name="Symeonidi A."/>
            <person name="Elias M."/>
            <person name="Eveleigh R.J."/>
            <person name="Herman E.K."/>
            <person name="Klute M.J."/>
            <person name="Nakayama T."/>
            <person name="Obornik M."/>
            <person name="Reyes-Prieto A."/>
            <person name="Armbrust E.V."/>
            <person name="Aves S.J."/>
            <person name="Beiko R.G."/>
            <person name="Coutinho P."/>
            <person name="Dacks J.B."/>
            <person name="Durnford D.G."/>
            <person name="Fast N.M."/>
            <person name="Green B.R."/>
            <person name="Grisdale C.J."/>
            <person name="Hempel F."/>
            <person name="Henrissat B."/>
            <person name="Hoppner M.P."/>
            <person name="Ishida K."/>
            <person name="Kim E."/>
            <person name="Koreny L."/>
            <person name="Kroth P.G."/>
            <person name="Liu Y."/>
            <person name="Malik S.B."/>
            <person name="Maier U.G."/>
            <person name="McRose D."/>
            <person name="Mock T."/>
            <person name="Neilson J.A."/>
            <person name="Onodera N.T."/>
            <person name="Poole A.M."/>
            <person name="Pritham E.J."/>
            <person name="Richards T.A."/>
            <person name="Rocap G."/>
            <person name="Roy S.W."/>
            <person name="Sarai C."/>
            <person name="Schaack S."/>
            <person name="Shirato S."/>
            <person name="Slamovits C.H."/>
            <person name="Spencer D.F."/>
            <person name="Suzuki S."/>
            <person name="Worden A.Z."/>
            <person name="Zauner S."/>
            <person name="Barry K."/>
            <person name="Bell C."/>
            <person name="Bharti A.K."/>
            <person name="Crow J.A."/>
            <person name="Grimwood J."/>
            <person name="Kramer R."/>
            <person name="Lindquist E."/>
            <person name="Lucas S."/>
            <person name="Salamov A."/>
            <person name="McFadden G.I."/>
            <person name="Lane C.E."/>
            <person name="Keeling P.J."/>
            <person name="Gray M.W."/>
            <person name="Grigoriev I.V."/>
            <person name="Archibald J.M."/>
        </authorList>
    </citation>
    <scope>NUCLEOTIDE SEQUENCE</scope>
    <source>
        <strain evidence="3 5">CCMP2712</strain>
    </source>
</reference>
<proteinExistence type="predicted"/>
<dbReference type="Proteomes" id="UP000011087">
    <property type="component" value="Unassembled WGS sequence"/>
</dbReference>
<sequence>MYSRQAENVSQGGHARVKGPPFKQVLRGLKPIIAHDFAGKRGGGAALGNRFGDASKVEAVRRDGEQAVRSFKEVEAKQVLQACFSDISELHGKVDSLYKKAIEPDPELQTYGPAMKEKVLNLHKRYVELKDWAEKLRQSLQEIFVVADEFDEQKKRQKVLEEERMRAEEAETLIKERQREEEIRQQRLQEEEAKKQKEEEERQRYLEHARAKLLEAELRERSAAKGEGSAAAVAASSDGWVTDPILEGGEELTLEMAIELQEQSDMRRRS</sequence>
<evidence type="ECO:0000313" key="3">
    <source>
        <dbReference type="EMBL" id="EKX41141.1"/>
    </source>
</evidence>
<gene>
    <name evidence="3" type="ORF">GUITHDRAFT_164490</name>
</gene>
<feature type="region of interest" description="Disordered" evidence="2">
    <location>
        <begin position="1"/>
        <end position="20"/>
    </location>
</feature>
<evidence type="ECO:0000313" key="4">
    <source>
        <dbReference type="EnsemblProtists" id="EKX41141"/>
    </source>
</evidence>
<keyword evidence="5" id="KW-1185">Reference proteome</keyword>